<dbReference type="AlphaFoldDB" id="A0A9D1ADH9"/>
<gene>
    <name evidence="1" type="ORF">IAB31_05795</name>
</gene>
<sequence length="225" mass="26307">MTDSVWGHEDYVGCVNFDNWIIQTDHYPRGYGWIHRDGTVGTDGITQCYPTVDKIVREWFQKLTAFPYLDLVIGITGWNEMPRKMREWQSGIFEELREWQGKGDVFLEKLGALMKENRNTAEEFDREFFKAIEYGVYVHDKKIELLNPEDTIEKYKEYSALYGEPREKYLPEYYDRSGIVQADPSFVRKCAAAYGPGAEKELSQISEKLWYPRTQQKPAGKTAPD</sequence>
<accession>A0A9D1ADH9</accession>
<comment type="caution">
    <text evidence="1">The sequence shown here is derived from an EMBL/GenBank/DDBJ whole genome shotgun (WGS) entry which is preliminary data.</text>
</comment>
<protein>
    <submittedName>
        <fullName evidence="1">Uncharacterized protein</fullName>
    </submittedName>
</protein>
<reference evidence="1" key="2">
    <citation type="journal article" date="2021" name="PeerJ">
        <title>Extensive microbial diversity within the chicken gut microbiome revealed by metagenomics and culture.</title>
        <authorList>
            <person name="Gilroy R."/>
            <person name="Ravi A."/>
            <person name="Getino M."/>
            <person name="Pursley I."/>
            <person name="Horton D.L."/>
            <person name="Alikhan N.F."/>
            <person name="Baker D."/>
            <person name="Gharbi K."/>
            <person name="Hall N."/>
            <person name="Watson M."/>
            <person name="Adriaenssens E.M."/>
            <person name="Foster-Nyarko E."/>
            <person name="Jarju S."/>
            <person name="Secka A."/>
            <person name="Antonio M."/>
            <person name="Oren A."/>
            <person name="Chaudhuri R.R."/>
            <person name="La Ragione R."/>
            <person name="Hildebrand F."/>
            <person name="Pallen M.J."/>
        </authorList>
    </citation>
    <scope>NUCLEOTIDE SEQUENCE</scope>
    <source>
        <strain evidence="1">ChiSjej4B22-8148</strain>
    </source>
</reference>
<reference evidence="1" key="1">
    <citation type="submission" date="2020-10" db="EMBL/GenBank/DDBJ databases">
        <authorList>
            <person name="Gilroy R."/>
        </authorList>
    </citation>
    <scope>NUCLEOTIDE SEQUENCE</scope>
    <source>
        <strain evidence="1">ChiSjej4B22-8148</strain>
    </source>
</reference>
<evidence type="ECO:0000313" key="2">
    <source>
        <dbReference type="Proteomes" id="UP000886757"/>
    </source>
</evidence>
<evidence type="ECO:0000313" key="1">
    <source>
        <dbReference type="EMBL" id="HIR13419.1"/>
    </source>
</evidence>
<dbReference type="EMBL" id="DVGK01000065">
    <property type="protein sequence ID" value="HIR13419.1"/>
    <property type="molecule type" value="Genomic_DNA"/>
</dbReference>
<proteinExistence type="predicted"/>
<name>A0A9D1ADH9_9FIRM</name>
<dbReference type="Proteomes" id="UP000886757">
    <property type="component" value="Unassembled WGS sequence"/>
</dbReference>
<organism evidence="1 2">
    <name type="scientific">Candidatus Choladousia intestinavium</name>
    <dbReference type="NCBI Taxonomy" id="2840727"/>
    <lineage>
        <taxon>Bacteria</taxon>
        <taxon>Bacillati</taxon>
        <taxon>Bacillota</taxon>
        <taxon>Clostridia</taxon>
        <taxon>Lachnospirales</taxon>
        <taxon>Lachnospiraceae</taxon>
        <taxon>Lachnospiraceae incertae sedis</taxon>
        <taxon>Candidatus Choladousia</taxon>
    </lineage>
</organism>